<dbReference type="AlphaFoldDB" id="A0A5J4UMT4"/>
<organism evidence="2 3">
    <name type="scientific">Streblomastix strix</name>
    <dbReference type="NCBI Taxonomy" id="222440"/>
    <lineage>
        <taxon>Eukaryota</taxon>
        <taxon>Metamonada</taxon>
        <taxon>Preaxostyla</taxon>
        <taxon>Oxymonadida</taxon>
        <taxon>Streblomastigidae</taxon>
        <taxon>Streblomastix</taxon>
    </lineage>
</organism>
<dbReference type="Proteomes" id="UP000324800">
    <property type="component" value="Unassembled WGS sequence"/>
</dbReference>
<comment type="caution">
    <text evidence="2">The sequence shown here is derived from an EMBL/GenBank/DDBJ whole genome shotgun (WGS) entry which is preliminary data.</text>
</comment>
<sequence length="158" mass="18174">MEGRIKRIETAIKDIQEDIVCSLEASQRALDATEGKLVPDSQQLYEKVERLRYCYSQQEKDINEIISSFRTISQTLGRLQGQTDALNTSIQMKAEREELHRIELSIPSDFSEAIVSKADRAEIRQHLQTKADKDQVKRLQSEIADLKRSIREITANKI</sequence>
<keyword evidence="1" id="KW-0175">Coiled coil</keyword>
<gene>
    <name evidence="2" type="ORF">EZS28_033142</name>
</gene>
<proteinExistence type="predicted"/>
<feature type="coiled-coil region" evidence="1">
    <location>
        <begin position="129"/>
        <end position="156"/>
    </location>
</feature>
<evidence type="ECO:0000256" key="1">
    <source>
        <dbReference type="SAM" id="Coils"/>
    </source>
</evidence>
<evidence type="ECO:0000313" key="3">
    <source>
        <dbReference type="Proteomes" id="UP000324800"/>
    </source>
</evidence>
<evidence type="ECO:0000313" key="2">
    <source>
        <dbReference type="EMBL" id="KAA6371331.1"/>
    </source>
</evidence>
<name>A0A5J4UMT4_9EUKA</name>
<dbReference type="EMBL" id="SNRW01014572">
    <property type="protein sequence ID" value="KAA6371331.1"/>
    <property type="molecule type" value="Genomic_DNA"/>
</dbReference>
<protein>
    <submittedName>
        <fullName evidence="2">Uncharacterized protein</fullName>
    </submittedName>
</protein>
<accession>A0A5J4UMT4</accession>
<reference evidence="2 3" key="1">
    <citation type="submission" date="2019-03" db="EMBL/GenBank/DDBJ databases">
        <title>Single cell metagenomics reveals metabolic interactions within the superorganism composed of flagellate Streblomastix strix and complex community of Bacteroidetes bacteria on its surface.</title>
        <authorList>
            <person name="Treitli S.C."/>
            <person name="Kolisko M."/>
            <person name="Husnik F."/>
            <person name="Keeling P."/>
            <person name="Hampl V."/>
        </authorList>
    </citation>
    <scope>NUCLEOTIDE SEQUENCE [LARGE SCALE GENOMIC DNA]</scope>
    <source>
        <strain evidence="2">ST1C</strain>
    </source>
</reference>